<dbReference type="PROSITE" id="PS51515">
    <property type="entry name" value="BIN3_SAM"/>
    <property type="match status" value="1"/>
</dbReference>
<protein>
    <recommendedName>
        <fullName evidence="6">RNA methyltransferase</fullName>
        <ecNumber evidence="6">2.1.1.-</ecNumber>
    </recommendedName>
</protein>
<feature type="region of interest" description="Disordered" evidence="7">
    <location>
        <begin position="610"/>
        <end position="636"/>
    </location>
</feature>
<keyword evidence="2 6" id="KW-0489">Methyltransferase</keyword>
<dbReference type="GO" id="GO:0008171">
    <property type="term" value="F:O-methyltransferase activity"/>
    <property type="evidence" value="ECO:0007669"/>
    <property type="project" value="UniProtKB-UniRule"/>
</dbReference>
<dbReference type="OrthoDB" id="10017101at2759"/>
<evidence type="ECO:0000256" key="7">
    <source>
        <dbReference type="SAM" id="MobiDB-lite"/>
    </source>
</evidence>
<dbReference type="GO" id="GO:0008173">
    <property type="term" value="F:RNA methyltransferase activity"/>
    <property type="evidence" value="ECO:0007669"/>
    <property type="project" value="UniProtKB-UniRule"/>
</dbReference>
<evidence type="ECO:0000256" key="2">
    <source>
        <dbReference type="ARBA" id="ARBA00022603"/>
    </source>
</evidence>
<evidence type="ECO:0000256" key="6">
    <source>
        <dbReference type="RuleBase" id="RU367087"/>
    </source>
</evidence>
<feature type="compositionally biased region" description="Low complexity" evidence="7">
    <location>
        <begin position="619"/>
        <end position="634"/>
    </location>
</feature>
<proteinExistence type="inferred from homology"/>
<feature type="region of interest" description="Disordered" evidence="7">
    <location>
        <begin position="1"/>
        <end position="32"/>
    </location>
</feature>
<evidence type="ECO:0000256" key="1">
    <source>
        <dbReference type="ARBA" id="ARBA00008361"/>
    </source>
</evidence>
<comment type="similarity">
    <text evidence="1 6">Belongs to the methyltransferase superfamily.</text>
</comment>
<dbReference type="PANTHER" id="PTHR12315">
    <property type="entry name" value="BICOID-INTERACTING PROTEIN RELATED"/>
    <property type="match status" value="1"/>
</dbReference>
<dbReference type="InterPro" id="IPR010675">
    <property type="entry name" value="Bin3_C"/>
</dbReference>
<sequence>MSAAQIIREAPTQGDPSKFAPTSMGESVHLPSNSGYFAQTVEHMNLMGQSLQSTSTCKVSAEVGSGTERQTNFSGNEQKMKVESDSSGSDFKERGSGQPSWNHGKRKFSLSSENNKKYKKRRKTIEKSRTVSKFLLGGNITDPLNLNSLVDAEVSKIANAQTPVSSPLPERNKDPDPVIVPQDIRDPLKLNSDTDDSNPNLVKIVCIRKRKRRNSFRSQSEEDLTSNKGSMFSAKDALTIEVKPHQIPPKQVVDKIVSPVIPEVTRKRKQKRKSEPTPHVSKVLLKKSDEKHTTSNFKGKKHHRSPEKFRVPSTEGDTPLPKFRDKSQQYQYGNYVGYYGYRNADEKDVRLTYFRRQWFEGKTCLDIGCNTGHVTLYIGKTFLPKKIVGMDIDGKLINLARKSMRQCLEDSLKSKAGFGGGKFPVSMKKCYGELPLLQTEGSVDSKGGSSFSSHKPPDLFPGNVLFRCGNFVLSKDDLLKTQKEEYDTILALSITKWIHLNWGDDGLKRFFRRIFLALKPGGRFILEPQAWPSYIKKKKMTETTYRNFHHIKFKPNEFKRFLLRDVGFSSCEVIGTPMNQSKGFRRQLLLFTKLKSKVTEDNVQGESNITMETDHNSDISRSLSQSSRDSMSFSVGEKLAEKVGGEMEEGAVKEAERNKGAISQHGEEICAKTSQEKME</sequence>
<feature type="compositionally biased region" description="Basic and acidic residues" evidence="7">
    <location>
        <begin position="78"/>
        <end position="95"/>
    </location>
</feature>
<feature type="region of interest" description="Disordered" evidence="7">
    <location>
        <begin position="265"/>
        <end position="324"/>
    </location>
</feature>
<feature type="region of interest" description="Disordered" evidence="7">
    <location>
        <begin position="51"/>
        <end position="124"/>
    </location>
</feature>
<dbReference type="GO" id="GO:0017069">
    <property type="term" value="F:snRNA binding"/>
    <property type="evidence" value="ECO:0007669"/>
    <property type="project" value="TreeGrafter"/>
</dbReference>
<dbReference type="AlphaFoldDB" id="A0A9Q0YFB1"/>
<feature type="domain" description="Bin3-type SAM" evidence="8">
    <location>
        <begin position="348"/>
        <end position="596"/>
    </location>
</feature>
<dbReference type="GO" id="GO:0032259">
    <property type="term" value="P:methylation"/>
    <property type="evidence" value="ECO:0007669"/>
    <property type="project" value="UniProtKB-KW"/>
</dbReference>
<evidence type="ECO:0000256" key="3">
    <source>
        <dbReference type="ARBA" id="ARBA00022679"/>
    </source>
</evidence>
<accession>A0A9Q0YFB1</accession>
<keyword evidence="3 6" id="KW-0808">Transferase</keyword>
<dbReference type="CDD" id="cd02440">
    <property type="entry name" value="AdoMet_MTases"/>
    <property type="match status" value="1"/>
</dbReference>
<evidence type="ECO:0000313" key="10">
    <source>
        <dbReference type="Proteomes" id="UP001152320"/>
    </source>
</evidence>
<gene>
    <name evidence="9" type="ORF">HOLleu_38581</name>
</gene>
<keyword evidence="4 5" id="KW-0949">S-adenosyl-L-methionine</keyword>
<dbReference type="Pfam" id="PF06859">
    <property type="entry name" value="Bin3"/>
    <property type="match status" value="1"/>
</dbReference>
<evidence type="ECO:0000256" key="4">
    <source>
        <dbReference type="ARBA" id="ARBA00022691"/>
    </source>
</evidence>
<dbReference type="EC" id="2.1.1.-" evidence="6"/>
<dbReference type="PANTHER" id="PTHR12315:SF0">
    <property type="entry name" value="7SK SNRNA METHYLPHOSPHATE CAPPING ENZYME"/>
    <property type="match status" value="1"/>
</dbReference>
<feature type="compositionally biased region" description="Polar residues" evidence="7">
    <location>
        <begin position="67"/>
        <end position="77"/>
    </location>
</feature>
<dbReference type="SUPFAM" id="SSF53335">
    <property type="entry name" value="S-adenosyl-L-methionine-dependent methyltransferases"/>
    <property type="match status" value="1"/>
</dbReference>
<dbReference type="Proteomes" id="UP001152320">
    <property type="component" value="Chromosome 21"/>
</dbReference>
<evidence type="ECO:0000259" key="8">
    <source>
        <dbReference type="PROSITE" id="PS51515"/>
    </source>
</evidence>
<dbReference type="InterPro" id="IPR029063">
    <property type="entry name" value="SAM-dependent_MTases_sf"/>
</dbReference>
<dbReference type="GO" id="GO:0040031">
    <property type="term" value="P:snRNA modification"/>
    <property type="evidence" value="ECO:0007669"/>
    <property type="project" value="TreeGrafter"/>
</dbReference>
<keyword evidence="10" id="KW-1185">Reference proteome</keyword>
<dbReference type="InterPro" id="IPR039772">
    <property type="entry name" value="Bin3-like"/>
</dbReference>
<feature type="region of interest" description="Disordered" evidence="7">
    <location>
        <begin position="655"/>
        <end position="679"/>
    </location>
</feature>
<dbReference type="EMBL" id="JAIZAY010000021">
    <property type="protein sequence ID" value="KAJ8021400.1"/>
    <property type="molecule type" value="Genomic_DNA"/>
</dbReference>
<evidence type="ECO:0000313" key="9">
    <source>
        <dbReference type="EMBL" id="KAJ8021400.1"/>
    </source>
</evidence>
<name>A0A9Q0YFB1_HOLLE</name>
<dbReference type="InterPro" id="IPR024160">
    <property type="entry name" value="BIN3_SAM-bd_dom"/>
</dbReference>
<comment type="caution">
    <text evidence="9">The sequence shown here is derived from an EMBL/GenBank/DDBJ whole genome shotgun (WGS) entry which is preliminary data.</text>
</comment>
<dbReference type="Gene3D" id="3.40.50.150">
    <property type="entry name" value="Vaccinia Virus protein VP39"/>
    <property type="match status" value="1"/>
</dbReference>
<organism evidence="9 10">
    <name type="scientific">Holothuria leucospilota</name>
    <name type="common">Black long sea cucumber</name>
    <name type="synonym">Mertensiothuria leucospilota</name>
    <dbReference type="NCBI Taxonomy" id="206669"/>
    <lineage>
        <taxon>Eukaryota</taxon>
        <taxon>Metazoa</taxon>
        <taxon>Echinodermata</taxon>
        <taxon>Eleutherozoa</taxon>
        <taxon>Echinozoa</taxon>
        <taxon>Holothuroidea</taxon>
        <taxon>Aspidochirotacea</taxon>
        <taxon>Aspidochirotida</taxon>
        <taxon>Holothuriidae</taxon>
        <taxon>Holothuria</taxon>
    </lineage>
</organism>
<evidence type="ECO:0000256" key="5">
    <source>
        <dbReference type="PROSITE-ProRule" id="PRU00848"/>
    </source>
</evidence>
<reference evidence="9" key="1">
    <citation type="submission" date="2021-10" db="EMBL/GenBank/DDBJ databases">
        <title>Tropical sea cucumber genome reveals ecological adaptation and Cuvierian tubules defense mechanism.</title>
        <authorList>
            <person name="Chen T."/>
        </authorList>
    </citation>
    <scope>NUCLEOTIDE SEQUENCE</scope>
    <source>
        <strain evidence="9">Nanhai2018</strain>
        <tissue evidence="9">Muscle</tissue>
    </source>
</reference>